<dbReference type="OrthoDB" id="1911848at2759"/>
<feature type="region of interest" description="Disordered" evidence="1">
    <location>
        <begin position="254"/>
        <end position="291"/>
    </location>
</feature>
<dbReference type="Proteomes" id="UP000664521">
    <property type="component" value="Unassembled WGS sequence"/>
</dbReference>
<dbReference type="PANTHER" id="PTHR37542:SF1">
    <property type="entry name" value="PRION-INHIBITION AND PROPAGATION HELO DOMAIN-CONTAINING PROTEIN"/>
    <property type="match status" value="1"/>
</dbReference>
<evidence type="ECO:0000256" key="1">
    <source>
        <dbReference type="SAM" id="MobiDB-lite"/>
    </source>
</evidence>
<dbReference type="GO" id="GO:0005524">
    <property type="term" value="F:ATP binding"/>
    <property type="evidence" value="ECO:0007669"/>
    <property type="project" value="InterPro"/>
</dbReference>
<protein>
    <recommendedName>
        <fullName evidence="2">Protein kinase domain-containing protein</fullName>
    </recommendedName>
</protein>
<dbReference type="AlphaFoldDB" id="A0A8H3FIZ9"/>
<keyword evidence="4" id="KW-1185">Reference proteome</keyword>
<proteinExistence type="predicted"/>
<dbReference type="PROSITE" id="PS50011">
    <property type="entry name" value="PROTEIN_KINASE_DOM"/>
    <property type="match status" value="1"/>
</dbReference>
<name>A0A8H3FIZ9_9LECA</name>
<evidence type="ECO:0000313" key="4">
    <source>
        <dbReference type="Proteomes" id="UP000664521"/>
    </source>
</evidence>
<dbReference type="InterPro" id="IPR038305">
    <property type="entry name" value="HeLo_sf"/>
</dbReference>
<dbReference type="Gene3D" id="1.20.120.1020">
    <property type="entry name" value="Prion-inhibition and propagation, HeLo domain"/>
    <property type="match status" value="1"/>
</dbReference>
<dbReference type="PANTHER" id="PTHR37542">
    <property type="entry name" value="HELO DOMAIN-CONTAINING PROTEIN-RELATED"/>
    <property type="match status" value="1"/>
</dbReference>
<dbReference type="InterPro" id="IPR011009">
    <property type="entry name" value="Kinase-like_dom_sf"/>
</dbReference>
<feature type="domain" description="Protein kinase" evidence="2">
    <location>
        <begin position="274"/>
        <end position="620"/>
    </location>
</feature>
<evidence type="ECO:0000313" key="3">
    <source>
        <dbReference type="EMBL" id="CAF9922843.1"/>
    </source>
</evidence>
<dbReference type="GO" id="GO:0004672">
    <property type="term" value="F:protein kinase activity"/>
    <property type="evidence" value="ECO:0007669"/>
    <property type="project" value="InterPro"/>
</dbReference>
<comment type="caution">
    <text evidence="3">The sequence shown here is derived from an EMBL/GenBank/DDBJ whole genome shotgun (WGS) entry which is preliminary data.</text>
</comment>
<gene>
    <name evidence="3" type="ORF">HETSPECPRED_005167</name>
</gene>
<dbReference type="EMBL" id="CAJPDS010000031">
    <property type="protein sequence ID" value="CAF9922843.1"/>
    <property type="molecule type" value="Genomic_DNA"/>
</dbReference>
<feature type="compositionally biased region" description="Low complexity" evidence="1">
    <location>
        <begin position="254"/>
        <end position="288"/>
    </location>
</feature>
<organism evidence="3 4">
    <name type="scientific">Heterodermia speciosa</name>
    <dbReference type="NCBI Taxonomy" id="116794"/>
    <lineage>
        <taxon>Eukaryota</taxon>
        <taxon>Fungi</taxon>
        <taxon>Dikarya</taxon>
        <taxon>Ascomycota</taxon>
        <taxon>Pezizomycotina</taxon>
        <taxon>Lecanoromycetes</taxon>
        <taxon>OSLEUM clade</taxon>
        <taxon>Lecanoromycetidae</taxon>
        <taxon>Caliciales</taxon>
        <taxon>Physciaceae</taxon>
        <taxon>Heterodermia</taxon>
    </lineage>
</organism>
<dbReference type="SUPFAM" id="SSF56112">
    <property type="entry name" value="Protein kinase-like (PK-like)"/>
    <property type="match status" value="1"/>
</dbReference>
<accession>A0A8H3FIZ9</accession>
<reference evidence="3" key="1">
    <citation type="submission" date="2021-03" db="EMBL/GenBank/DDBJ databases">
        <authorList>
            <person name="Tagirdzhanova G."/>
        </authorList>
    </citation>
    <scope>NUCLEOTIDE SEQUENCE</scope>
</reference>
<dbReference type="InterPro" id="IPR029498">
    <property type="entry name" value="HeLo_dom"/>
</dbReference>
<dbReference type="Gene3D" id="1.10.510.10">
    <property type="entry name" value="Transferase(Phosphotransferase) domain 1"/>
    <property type="match status" value="1"/>
</dbReference>
<dbReference type="Pfam" id="PF14479">
    <property type="entry name" value="HeLo"/>
    <property type="match status" value="1"/>
</dbReference>
<sequence>MDPLSVAGLGLGTASLAFQLFAGCVKGFVLLSTAHNLGKDSSTLLCMLNLQELQLTEWARRAGLLSENHELDRRLNAIVVQSVLTELESLLLDTEKIKSRYRLGLKAIATSTETNTPPDLRPVGGALGMAISDQLRRDIMFQAGLIQDRNSFTQRLRWAAVDKARFEEYIGQIRLFIQELWNLLDPFRHDEMVSGLQMVLSHVIGMCRQVDELTALKETLQHPPIVPSLSSSVNESSLLASVADIRAIGMSIGAASGPSPSTSPAALSPLPTQERSSSSLTQGSSGDSMPSTNAVVNLSIANIQDFVATQGNPEMGIARYNGEVVFIEWKQLPVFARSKIMARVQDLAILLSAPKHPSFRALKCKGLARDPDAPRIAFVFEMPPAPEGFQPPRPLRTMFRGNPSVTQRLDLALKITQSVRYFHMSGWLHKNLQSSNILILVSGDESGYPEHQLACPRLAGFAFSRLDSASELSEQPSSDPQRDIYRHPEAMGDPSESFSAIKDIYALGTILLEIGEWRSLKSLVERIVNLGKSDVALSQLAKIKPFLLDEEPNGGLATLRFRMGEVYASVTQMMLSGDIRFGVSRSSGETKNAGETESSGELFAPNLLDVAVRELSRCII</sequence>
<evidence type="ECO:0000259" key="2">
    <source>
        <dbReference type="PROSITE" id="PS50011"/>
    </source>
</evidence>
<dbReference type="InterPro" id="IPR000719">
    <property type="entry name" value="Prot_kinase_dom"/>
</dbReference>